<feature type="compositionally biased region" description="Polar residues" evidence="1">
    <location>
        <begin position="261"/>
        <end position="273"/>
    </location>
</feature>
<sequence>MRYHPLCFPRKGERSDMFSSRFNVFGEKDCHLLHESSISSSSEFSMPPYEVVPATRPIIVLGPSLRGYEVTDLMHKALYNYLKKRFSGRIHIFKAHTDIGLSKRSSKNNPSEKGFGLTKSSQRVTPEVQREIEQIYELAKSLNIVIIDSEVINHPSQLTDCSLAPVIVYIKMLPDILQKLIKLRGRSKKNMSVQVVGAQKLLQCNEEMFDLSLDEAIFEDACAHLGEFLDQYWRDLHPDDPEDTKRMMLSGLDFPDRPNPMLSSHSGRSTSFKDASERKQSMAPLKLDHLHTPRLSICSADGNPAQRALLEKNKGKKDDPKQKLSQSSKQKISEAGRNAPGFQVTQYEDYPQGYEEDPQNGYDYYYRDQGYEQGFDYAAENPYGSPMALQEYGTQNQYPEQSQYMQDHYQEGHYHEGHSDYGQYGTEQGYQQDYGHDPYVDQQYMQEGQYAYQGEQNRYDISAPNQMQGYGNYDDRYPNDGGYY</sequence>
<evidence type="ECO:0000313" key="3">
    <source>
        <dbReference type="EnsemblMetazoa" id="XP_020911097.1"/>
    </source>
</evidence>
<dbReference type="InterPro" id="IPR027417">
    <property type="entry name" value="P-loop_NTPase"/>
</dbReference>
<feature type="compositionally biased region" description="Basic and acidic residues" evidence="1">
    <location>
        <begin position="312"/>
        <end position="322"/>
    </location>
</feature>
<organism evidence="3 4">
    <name type="scientific">Exaiptasia diaphana</name>
    <name type="common">Tropical sea anemone</name>
    <name type="synonym">Aiptasia pulchella</name>
    <dbReference type="NCBI Taxonomy" id="2652724"/>
    <lineage>
        <taxon>Eukaryota</taxon>
        <taxon>Metazoa</taxon>
        <taxon>Cnidaria</taxon>
        <taxon>Anthozoa</taxon>
        <taxon>Hexacorallia</taxon>
        <taxon>Actiniaria</taxon>
        <taxon>Aiptasiidae</taxon>
        <taxon>Exaiptasia</taxon>
    </lineage>
</organism>
<evidence type="ECO:0000313" key="4">
    <source>
        <dbReference type="Proteomes" id="UP000887567"/>
    </source>
</evidence>
<feature type="region of interest" description="Disordered" evidence="1">
    <location>
        <begin position="312"/>
        <end position="343"/>
    </location>
</feature>
<dbReference type="SMART" id="SM00072">
    <property type="entry name" value="GuKc"/>
    <property type="match status" value="1"/>
</dbReference>
<feature type="region of interest" description="Disordered" evidence="1">
    <location>
        <begin position="462"/>
        <end position="484"/>
    </location>
</feature>
<dbReference type="SUPFAM" id="SSF52540">
    <property type="entry name" value="P-loop containing nucleoside triphosphate hydrolases"/>
    <property type="match status" value="1"/>
</dbReference>
<dbReference type="GO" id="GO:0005245">
    <property type="term" value="F:voltage-gated calcium channel activity"/>
    <property type="evidence" value="ECO:0007669"/>
    <property type="project" value="InterPro"/>
</dbReference>
<evidence type="ECO:0000259" key="2">
    <source>
        <dbReference type="SMART" id="SM00072"/>
    </source>
</evidence>
<feature type="compositionally biased region" description="Low complexity" evidence="1">
    <location>
        <begin position="421"/>
        <end position="433"/>
    </location>
</feature>
<dbReference type="Gene3D" id="3.40.50.300">
    <property type="entry name" value="P-loop containing nucleotide triphosphate hydrolases"/>
    <property type="match status" value="1"/>
</dbReference>
<dbReference type="EnsemblMetazoa" id="XM_021055438.2">
    <property type="protein sequence ID" value="XP_020911097.1"/>
    <property type="gene ID" value="LOC110248878"/>
</dbReference>
<dbReference type="InterPro" id="IPR008145">
    <property type="entry name" value="GK/Ca_channel_bsu"/>
</dbReference>
<accession>A0A913XWR9</accession>
<feature type="region of interest" description="Disordered" evidence="1">
    <location>
        <begin position="244"/>
        <end position="279"/>
    </location>
</feature>
<dbReference type="InterPro" id="IPR000584">
    <property type="entry name" value="VDCC_L_bsu"/>
</dbReference>
<dbReference type="PANTHER" id="PTHR11824">
    <property type="entry name" value="VOLTAGE-DEPENDENT CALCIUM CHANNEL BETA SUBUNIT"/>
    <property type="match status" value="1"/>
</dbReference>
<keyword evidence="4" id="KW-1185">Reference proteome</keyword>
<feature type="region of interest" description="Disordered" evidence="1">
    <location>
        <begin position="413"/>
        <end position="436"/>
    </location>
</feature>
<reference evidence="3" key="1">
    <citation type="submission" date="2022-11" db="UniProtKB">
        <authorList>
            <consortium name="EnsemblMetazoa"/>
        </authorList>
    </citation>
    <scope>IDENTIFICATION</scope>
</reference>
<feature type="domain" description="Guanylate kinase/L-type calcium channel beta subunit" evidence="2">
    <location>
        <begin position="54"/>
        <end position="233"/>
    </location>
</feature>
<dbReference type="KEGG" id="epa:110248878"/>
<dbReference type="OrthoDB" id="5962384at2759"/>
<proteinExistence type="predicted"/>
<dbReference type="RefSeq" id="XP_020911097.1">
    <property type="nucleotide sequence ID" value="XM_021055438.2"/>
</dbReference>
<dbReference type="Pfam" id="PF00625">
    <property type="entry name" value="Guanylate_kin"/>
    <property type="match status" value="1"/>
</dbReference>
<dbReference type="GO" id="GO:0005891">
    <property type="term" value="C:voltage-gated calcium channel complex"/>
    <property type="evidence" value="ECO:0007669"/>
    <property type="project" value="InterPro"/>
</dbReference>
<dbReference type="GeneID" id="110248878"/>
<protein>
    <recommendedName>
        <fullName evidence="2">Guanylate kinase/L-type calcium channel beta subunit domain-containing protein</fullName>
    </recommendedName>
</protein>
<dbReference type="AlphaFoldDB" id="A0A913XWR9"/>
<dbReference type="PRINTS" id="PR01626">
    <property type="entry name" value="LCACHANNELB"/>
</dbReference>
<name>A0A913XWR9_EXADI</name>
<dbReference type="Proteomes" id="UP000887567">
    <property type="component" value="Unplaced"/>
</dbReference>
<evidence type="ECO:0000256" key="1">
    <source>
        <dbReference type="SAM" id="MobiDB-lite"/>
    </source>
</evidence>